<gene>
    <name evidence="2" type="ORF">PEBR_33665</name>
</gene>
<reference evidence="3" key="1">
    <citation type="submission" date="2015-09" db="EMBL/GenBank/DDBJ databases">
        <authorList>
            <person name="Fill T.P."/>
            <person name="Baretta J.F."/>
            <person name="de Almeida L.G."/>
            <person name="Rocha M."/>
            <person name="de Souza D.H."/>
            <person name="Malavazi I."/>
            <person name="Cerdeira L.T."/>
            <person name="Hong H."/>
            <person name="Samborskyy M."/>
            <person name="de Vasconcelos A.T."/>
            <person name="Leadlay P."/>
            <person name="Rodrigues-Filho E."/>
        </authorList>
    </citation>
    <scope>NUCLEOTIDE SEQUENCE [LARGE SCALE GENOMIC DNA]</scope>
    <source>
        <strain evidence="3">LaBioMMi 136</strain>
    </source>
</reference>
<feature type="region of interest" description="Disordered" evidence="1">
    <location>
        <begin position="1"/>
        <end position="65"/>
    </location>
</feature>
<feature type="compositionally biased region" description="Pro residues" evidence="1">
    <location>
        <begin position="158"/>
        <end position="168"/>
    </location>
</feature>
<evidence type="ECO:0000313" key="3">
    <source>
        <dbReference type="Proteomes" id="UP000190744"/>
    </source>
</evidence>
<organism evidence="2 3">
    <name type="scientific">Penicillium brasilianum</name>
    <dbReference type="NCBI Taxonomy" id="104259"/>
    <lineage>
        <taxon>Eukaryota</taxon>
        <taxon>Fungi</taxon>
        <taxon>Dikarya</taxon>
        <taxon>Ascomycota</taxon>
        <taxon>Pezizomycotina</taxon>
        <taxon>Eurotiomycetes</taxon>
        <taxon>Eurotiomycetidae</taxon>
        <taxon>Eurotiales</taxon>
        <taxon>Aspergillaceae</taxon>
        <taxon>Penicillium</taxon>
    </lineage>
</organism>
<proteinExistence type="predicted"/>
<feature type="compositionally biased region" description="Acidic residues" evidence="1">
    <location>
        <begin position="382"/>
        <end position="403"/>
    </location>
</feature>
<feature type="compositionally biased region" description="Pro residues" evidence="1">
    <location>
        <begin position="1"/>
        <end position="10"/>
    </location>
</feature>
<dbReference type="Proteomes" id="UP000190744">
    <property type="component" value="Unassembled WGS sequence"/>
</dbReference>
<accession>A0A1S9RG07</accession>
<feature type="region of interest" description="Disordered" evidence="1">
    <location>
        <begin position="351"/>
        <end position="425"/>
    </location>
</feature>
<dbReference type="EMBL" id="LJBN01000183">
    <property type="protein sequence ID" value="OOQ84210.1"/>
    <property type="molecule type" value="Genomic_DNA"/>
</dbReference>
<feature type="compositionally biased region" description="Polar residues" evidence="1">
    <location>
        <begin position="351"/>
        <end position="361"/>
    </location>
</feature>
<sequence length="425" mass="47036">MLPLPGPPKPGGRKSPFPDPSDPKRRRLSDSPRPPLSTGNTILNPRTPGMDRFHGTPGTPQERHLPLTALDFAYQPSGPDQDANKLLGYAPHPHGHMQWPRCPGHYHDSPHQSTRAVVNTDEPHESVPQRGTPTPSPIITRTTNYGQMSTPPHSDPLRTPPSVFPPRPHQYQIPEQPTPPRNNPLRSPEGASWIPSRRHEPPQQASPPLSNPSRPLQASLPFRPRQFKVPQRELAVQPVEFEELAAHTAKCDVCDKRNTDGMVRCKPCGWQCCRRCLAERGGDRTHPKAGNLHVPNDTTYTPKVRASVKKPSVAPVPNVSRRAAVQYATPEEEAAAILLSLRNDSWERGQARTTSGHTRGSATIAGPSQPFKRAVDDGPGFDSDETEILPDIDTEDETDDDILPDNLVDVRRNPSRRARPADMKE</sequence>
<feature type="compositionally biased region" description="Polar residues" evidence="1">
    <location>
        <begin position="206"/>
        <end position="216"/>
    </location>
</feature>
<feature type="region of interest" description="Disordered" evidence="1">
    <location>
        <begin position="106"/>
        <end position="219"/>
    </location>
</feature>
<protein>
    <submittedName>
        <fullName evidence="2">Uncharacterized protein</fullName>
    </submittedName>
</protein>
<dbReference type="AlphaFoldDB" id="A0A1S9RG07"/>
<evidence type="ECO:0000256" key="1">
    <source>
        <dbReference type="SAM" id="MobiDB-lite"/>
    </source>
</evidence>
<evidence type="ECO:0000313" key="2">
    <source>
        <dbReference type="EMBL" id="OOQ84210.1"/>
    </source>
</evidence>
<name>A0A1S9RG07_PENBI</name>
<comment type="caution">
    <text evidence="2">The sequence shown here is derived from an EMBL/GenBank/DDBJ whole genome shotgun (WGS) entry which is preliminary data.</text>
</comment>